<evidence type="ECO:0000313" key="2">
    <source>
        <dbReference type="EMBL" id="KAJ2924385.1"/>
    </source>
</evidence>
<dbReference type="Proteomes" id="UP001140091">
    <property type="component" value="Unassembled WGS sequence"/>
</dbReference>
<dbReference type="EMBL" id="JANBPK010001225">
    <property type="protein sequence ID" value="KAJ2924385.1"/>
    <property type="molecule type" value="Genomic_DNA"/>
</dbReference>
<dbReference type="AlphaFoldDB" id="A0A9W8J4L7"/>
<proteinExistence type="predicted"/>
<sequence length="174" mass="19230">MFDSSALILRSCPFPESVAGHPSLLMPCFIYNQRGCKAPIFNGRVNGGIRMFTGGSVRYPVSVLTAAMSHRERGQTQEDTETMRPSGIYHQDGAEQSIYNGDINEVVLMHKDTHVTFEDSYSEENSSSQNSERRGSNGHARHGHSVDNRNLGHPTAHSRECIPKIVLASWLSGI</sequence>
<name>A0A9W8J4L7_9AGAR</name>
<feature type="non-terminal residue" evidence="2">
    <location>
        <position position="174"/>
    </location>
</feature>
<reference evidence="2" key="1">
    <citation type="submission" date="2022-06" db="EMBL/GenBank/DDBJ databases">
        <title>Genome Sequence of Candolleomyces eurysporus.</title>
        <authorList>
            <person name="Buettner E."/>
        </authorList>
    </citation>
    <scope>NUCLEOTIDE SEQUENCE</scope>
    <source>
        <strain evidence="2">VTCC 930004</strain>
    </source>
</reference>
<accession>A0A9W8J4L7</accession>
<evidence type="ECO:0000313" key="3">
    <source>
        <dbReference type="Proteomes" id="UP001140091"/>
    </source>
</evidence>
<feature type="region of interest" description="Disordered" evidence="1">
    <location>
        <begin position="118"/>
        <end position="156"/>
    </location>
</feature>
<protein>
    <submittedName>
        <fullName evidence="2">Uncharacterized protein</fullName>
    </submittedName>
</protein>
<evidence type="ECO:0000256" key="1">
    <source>
        <dbReference type="SAM" id="MobiDB-lite"/>
    </source>
</evidence>
<keyword evidence="3" id="KW-1185">Reference proteome</keyword>
<comment type="caution">
    <text evidence="2">The sequence shown here is derived from an EMBL/GenBank/DDBJ whole genome shotgun (WGS) entry which is preliminary data.</text>
</comment>
<gene>
    <name evidence="2" type="ORF">H1R20_g12705</name>
</gene>
<organism evidence="2 3">
    <name type="scientific">Candolleomyces eurysporus</name>
    <dbReference type="NCBI Taxonomy" id="2828524"/>
    <lineage>
        <taxon>Eukaryota</taxon>
        <taxon>Fungi</taxon>
        <taxon>Dikarya</taxon>
        <taxon>Basidiomycota</taxon>
        <taxon>Agaricomycotina</taxon>
        <taxon>Agaricomycetes</taxon>
        <taxon>Agaricomycetidae</taxon>
        <taxon>Agaricales</taxon>
        <taxon>Agaricineae</taxon>
        <taxon>Psathyrellaceae</taxon>
        <taxon>Candolleomyces</taxon>
    </lineage>
</organism>